<evidence type="ECO:0000313" key="2">
    <source>
        <dbReference type="Proteomes" id="UP000775213"/>
    </source>
</evidence>
<dbReference type="PANTHER" id="PTHR35319">
    <property type="match status" value="1"/>
</dbReference>
<dbReference type="AlphaFoldDB" id="A0AAV7FL15"/>
<organism evidence="1 2">
    <name type="scientific">Dendrobium chrysotoxum</name>
    <name type="common">Orchid</name>
    <dbReference type="NCBI Taxonomy" id="161865"/>
    <lineage>
        <taxon>Eukaryota</taxon>
        <taxon>Viridiplantae</taxon>
        <taxon>Streptophyta</taxon>
        <taxon>Embryophyta</taxon>
        <taxon>Tracheophyta</taxon>
        <taxon>Spermatophyta</taxon>
        <taxon>Magnoliopsida</taxon>
        <taxon>Liliopsida</taxon>
        <taxon>Asparagales</taxon>
        <taxon>Orchidaceae</taxon>
        <taxon>Epidendroideae</taxon>
        <taxon>Malaxideae</taxon>
        <taxon>Dendrobiinae</taxon>
        <taxon>Dendrobium</taxon>
    </lineage>
</organism>
<gene>
    <name evidence="1" type="ORF">IEQ34_026662</name>
</gene>
<evidence type="ECO:0000313" key="1">
    <source>
        <dbReference type="EMBL" id="KAH0435252.1"/>
    </source>
</evidence>
<protein>
    <submittedName>
        <fullName evidence="1">Uncharacterized protein</fullName>
    </submittedName>
</protein>
<keyword evidence="2" id="KW-1185">Reference proteome</keyword>
<dbReference type="PANTHER" id="PTHR35319:SF2">
    <property type="entry name" value="YCF54"/>
    <property type="match status" value="1"/>
</dbReference>
<dbReference type="InterPro" id="IPR019616">
    <property type="entry name" value="Ycf54"/>
</dbReference>
<reference evidence="1 2" key="1">
    <citation type="journal article" date="2021" name="Hortic Res">
        <title>Chromosome-scale assembly of the Dendrobium chrysotoxum genome enhances the understanding of orchid evolution.</title>
        <authorList>
            <person name="Zhang Y."/>
            <person name="Zhang G.Q."/>
            <person name="Zhang D."/>
            <person name="Liu X.D."/>
            <person name="Xu X.Y."/>
            <person name="Sun W.H."/>
            <person name="Yu X."/>
            <person name="Zhu X."/>
            <person name="Wang Z.W."/>
            <person name="Zhao X."/>
            <person name="Zhong W.Y."/>
            <person name="Chen H."/>
            <person name="Yin W.L."/>
            <person name="Huang T."/>
            <person name="Niu S.C."/>
            <person name="Liu Z.J."/>
        </authorList>
    </citation>
    <scope>NUCLEOTIDE SEQUENCE [LARGE SCALE GENOMIC DNA]</scope>
    <source>
        <strain evidence="1">Lindl</strain>
    </source>
</reference>
<name>A0AAV7FL15_DENCH</name>
<comment type="caution">
    <text evidence="1">The sequence shown here is derived from an EMBL/GenBank/DDBJ whole genome shotgun (WGS) entry which is preliminary data.</text>
</comment>
<dbReference type="Proteomes" id="UP000775213">
    <property type="component" value="Unassembled WGS sequence"/>
</dbReference>
<sequence>MKLRLDRVLSGNYEANSIEEALISNHVDLNFEKPQKWAAPYPKYDFGLWEPFLLPESSKSAA</sequence>
<proteinExistence type="predicted"/>
<accession>A0AAV7FL15</accession>
<dbReference type="EMBL" id="JAGFBR010000772">
    <property type="protein sequence ID" value="KAH0435252.1"/>
    <property type="molecule type" value="Genomic_DNA"/>
</dbReference>